<evidence type="ECO:0000313" key="23">
    <source>
        <dbReference type="Proteomes" id="UP001489004"/>
    </source>
</evidence>
<dbReference type="GO" id="GO:0009507">
    <property type="term" value="C:chloroplast"/>
    <property type="evidence" value="ECO:0007669"/>
    <property type="project" value="UniProtKB-SubCell"/>
</dbReference>
<dbReference type="CDD" id="cd00354">
    <property type="entry name" value="FBPase"/>
    <property type="match status" value="1"/>
</dbReference>
<evidence type="ECO:0000256" key="1">
    <source>
        <dbReference type="ARBA" id="ARBA00001946"/>
    </source>
</evidence>
<dbReference type="GO" id="GO:0030388">
    <property type="term" value="P:fructose 1,6-bisphosphate metabolic process"/>
    <property type="evidence" value="ECO:0007669"/>
    <property type="project" value="TreeGrafter"/>
</dbReference>
<comment type="pathway">
    <text evidence="3">Carbohydrate biosynthesis; Calvin cycle.</text>
</comment>
<dbReference type="HAMAP" id="MF_01855">
    <property type="entry name" value="FBPase_class1"/>
    <property type="match status" value="1"/>
</dbReference>
<comment type="caution">
    <text evidence="22">The sequence shown here is derived from an EMBL/GenBank/DDBJ whole genome shotgun (WGS) entry which is preliminary data.</text>
</comment>
<evidence type="ECO:0000256" key="5">
    <source>
        <dbReference type="ARBA" id="ARBA00011738"/>
    </source>
</evidence>
<comment type="subunit">
    <text evidence="5">Homodimer.</text>
</comment>
<keyword evidence="14" id="KW-1015">Disulfide bond</keyword>
<dbReference type="InterPro" id="IPR033391">
    <property type="entry name" value="FBPase_N"/>
</dbReference>
<evidence type="ECO:0000256" key="16">
    <source>
        <dbReference type="ARBA" id="ARBA00034040"/>
    </source>
</evidence>
<keyword evidence="8" id="KW-0113">Calvin cycle</keyword>
<dbReference type="GO" id="GO:0006094">
    <property type="term" value="P:gluconeogenesis"/>
    <property type="evidence" value="ECO:0007669"/>
    <property type="project" value="TreeGrafter"/>
</dbReference>
<dbReference type="Pfam" id="PF00316">
    <property type="entry name" value="FBPase"/>
    <property type="match status" value="1"/>
</dbReference>
<evidence type="ECO:0000256" key="18">
    <source>
        <dbReference type="ARBA" id="ARBA00077067"/>
    </source>
</evidence>
<dbReference type="FunFam" id="3.30.540.10:FF:000010">
    <property type="entry name" value="Sedoheptulose-1,7-bisphosphatase, chloroplastic"/>
    <property type="match status" value="1"/>
</dbReference>
<dbReference type="Gene3D" id="3.30.540.10">
    <property type="entry name" value="Fructose-1,6-Bisphosphatase, subunit A, domain 1"/>
    <property type="match status" value="1"/>
</dbReference>
<keyword evidence="15" id="KW-0119">Carbohydrate metabolism</keyword>
<dbReference type="InterPro" id="IPR044015">
    <property type="entry name" value="FBPase_C_dom"/>
</dbReference>
<dbReference type="EMBL" id="JALJOR010000012">
    <property type="protein sequence ID" value="KAK9807749.1"/>
    <property type="molecule type" value="Genomic_DNA"/>
</dbReference>
<evidence type="ECO:0000256" key="19">
    <source>
        <dbReference type="ARBA" id="ARBA00082094"/>
    </source>
</evidence>
<comment type="catalytic activity">
    <reaction evidence="16">
        <text>D-sedoheptulose 1,7-bisphosphate + H2O = D-sedoheptulose 7-phosphate + phosphate</text>
        <dbReference type="Rhea" id="RHEA:17461"/>
        <dbReference type="ChEBI" id="CHEBI:15377"/>
        <dbReference type="ChEBI" id="CHEBI:43474"/>
        <dbReference type="ChEBI" id="CHEBI:57483"/>
        <dbReference type="ChEBI" id="CHEBI:58335"/>
        <dbReference type="EC" id="3.1.3.37"/>
    </reaction>
</comment>
<evidence type="ECO:0000256" key="11">
    <source>
        <dbReference type="ARBA" id="ARBA00022801"/>
    </source>
</evidence>
<comment type="similarity">
    <text evidence="4">Belongs to the FBPase class 1 family.</text>
</comment>
<evidence type="ECO:0000256" key="10">
    <source>
        <dbReference type="ARBA" id="ARBA00022723"/>
    </source>
</evidence>
<dbReference type="InterPro" id="IPR000146">
    <property type="entry name" value="FBPase_class-1"/>
</dbReference>
<dbReference type="GO" id="GO:0006000">
    <property type="term" value="P:fructose metabolic process"/>
    <property type="evidence" value="ECO:0007669"/>
    <property type="project" value="TreeGrafter"/>
</dbReference>
<evidence type="ECO:0000256" key="9">
    <source>
        <dbReference type="ARBA" id="ARBA00022640"/>
    </source>
</evidence>
<dbReference type="GO" id="GO:0006002">
    <property type="term" value="P:fructose 6-phosphate metabolic process"/>
    <property type="evidence" value="ECO:0007669"/>
    <property type="project" value="TreeGrafter"/>
</dbReference>
<keyword evidence="11" id="KW-0378">Hydrolase</keyword>
<keyword evidence="7" id="KW-0150">Chloroplast</keyword>
<dbReference type="GO" id="GO:0042132">
    <property type="term" value="F:fructose 1,6-bisphosphate 1-phosphatase activity"/>
    <property type="evidence" value="ECO:0007669"/>
    <property type="project" value="TreeGrafter"/>
</dbReference>
<dbReference type="GO" id="GO:0019253">
    <property type="term" value="P:reductive pentose-phosphate cycle"/>
    <property type="evidence" value="ECO:0007669"/>
    <property type="project" value="UniProtKB-KW"/>
</dbReference>
<dbReference type="PROSITE" id="PS00124">
    <property type="entry name" value="FBPASE"/>
    <property type="match status" value="1"/>
</dbReference>
<comment type="cofactor">
    <cofactor evidence="1">
        <name>Mg(2+)</name>
        <dbReference type="ChEBI" id="CHEBI:18420"/>
    </cofactor>
</comment>
<dbReference type="GO" id="GO:0005986">
    <property type="term" value="P:sucrose biosynthetic process"/>
    <property type="evidence" value="ECO:0007669"/>
    <property type="project" value="TreeGrafter"/>
</dbReference>
<keyword evidence="10" id="KW-0479">Metal-binding</keyword>
<protein>
    <recommendedName>
        <fullName evidence="17">Sedoheptulose-1,7-bisphosphatase, chloroplastic</fullName>
        <ecNumber evidence="6">3.1.3.37</ecNumber>
    </recommendedName>
    <alternativeName>
        <fullName evidence="18">SED(1,7)P2ase</fullName>
    </alternativeName>
    <alternativeName>
        <fullName evidence="19">Sedoheptulose bisphosphatase</fullName>
    </alternativeName>
</protein>
<dbReference type="SUPFAM" id="SSF56655">
    <property type="entry name" value="Carbohydrate phosphatase"/>
    <property type="match status" value="1"/>
</dbReference>
<comment type="subcellular location">
    <subcellularLocation>
        <location evidence="2">Plastid</location>
        <location evidence="2">Chloroplast</location>
    </subcellularLocation>
</comment>
<dbReference type="PANTHER" id="PTHR11556">
    <property type="entry name" value="FRUCTOSE-1,6-BISPHOSPHATASE-RELATED"/>
    <property type="match status" value="1"/>
</dbReference>
<feature type="domain" description="Fructose-1-6-bisphosphatase class 1 C-terminal" evidence="21">
    <location>
        <begin position="254"/>
        <end position="377"/>
    </location>
</feature>
<dbReference type="GO" id="GO:0050278">
    <property type="term" value="F:sedoheptulose-bisphosphatase activity"/>
    <property type="evidence" value="ECO:0007669"/>
    <property type="project" value="UniProtKB-EC"/>
</dbReference>
<evidence type="ECO:0000256" key="4">
    <source>
        <dbReference type="ARBA" id="ARBA00010941"/>
    </source>
</evidence>
<dbReference type="GO" id="GO:0046872">
    <property type="term" value="F:metal ion binding"/>
    <property type="evidence" value="ECO:0007669"/>
    <property type="project" value="UniProtKB-KW"/>
</dbReference>
<evidence type="ECO:0000256" key="2">
    <source>
        <dbReference type="ARBA" id="ARBA00004229"/>
    </source>
</evidence>
<evidence type="ECO:0000256" key="13">
    <source>
        <dbReference type="ARBA" id="ARBA00022946"/>
    </source>
</evidence>
<dbReference type="InterPro" id="IPR020548">
    <property type="entry name" value="Fructose_bisphosphatase_AS"/>
</dbReference>
<keyword evidence="9" id="KW-0934">Plastid</keyword>
<keyword evidence="23" id="KW-1185">Reference proteome</keyword>
<evidence type="ECO:0000256" key="8">
    <source>
        <dbReference type="ARBA" id="ARBA00022567"/>
    </source>
</evidence>
<dbReference type="Gene3D" id="3.40.190.80">
    <property type="match status" value="1"/>
</dbReference>
<evidence type="ECO:0000256" key="15">
    <source>
        <dbReference type="ARBA" id="ARBA00023277"/>
    </source>
</evidence>
<dbReference type="PRINTS" id="PR01958">
    <property type="entry name" value="S17BPHPHTASE"/>
</dbReference>
<evidence type="ECO:0000256" key="14">
    <source>
        <dbReference type="ARBA" id="ARBA00023157"/>
    </source>
</evidence>
<dbReference type="EC" id="3.1.3.37" evidence="6"/>
<keyword evidence="13" id="KW-0809">Transit peptide</keyword>
<sequence length="389" mass="41705">MAASATLINAPVAQAQISQAPKPARASAKAAAFRTPFLGQVAAGRSSAFNCGASVVSARALRAATQKAALTTQAKLGDSLEEFLVEATPDPKLRQIMMSMSEAIRTIAFKVRTASCGGTACVNSFGDEQLAVDMLADKLLFEALRYSGVCEYACSEEVPEPIAMDGSGFSVAFDPLDGSSIVDTNFTVGTIFGVWPGDKLIGITGRQQAAAGMGVYGPRTVFCLALADAPGCHEFLLQDDGKWLHVKETTEIGEGKMFSPGNLRATFDNPEYEKLVSYWIGEKYTLRYTGGMVPDVFQIIVKEKGVFSNVTSPSTKAKLRILFEVAPLALLVEKAGGHSSCDGKNVSALDIDIEKHDQRTQVCYGSLNEVRRFEETMYGKSERFAKVSA</sequence>
<evidence type="ECO:0000256" key="6">
    <source>
        <dbReference type="ARBA" id="ARBA00013045"/>
    </source>
</evidence>
<accession>A0AAW1PIS3</accession>
<evidence type="ECO:0000313" key="22">
    <source>
        <dbReference type="EMBL" id="KAK9807749.1"/>
    </source>
</evidence>
<evidence type="ECO:0000256" key="17">
    <source>
        <dbReference type="ARBA" id="ARBA00070639"/>
    </source>
</evidence>
<reference evidence="22 23" key="1">
    <citation type="journal article" date="2024" name="Nat. Commun.">
        <title>Phylogenomics reveals the evolutionary origins of lichenization in chlorophyte algae.</title>
        <authorList>
            <person name="Puginier C."/>
            <person name="Libourel C."/>
            <person name="Otte J."/>
            <person name="Skaloud P."/>
            <person name="Haon M."/>
            <person name="Grisel S."/>
            <person name="Petersen M."/>
            <person name="Berrin J.G."/>
            <person name="Delaux P.M."/>
            <person name="Dal Grande F."/>
            <person name="Keller J."/>
        </authorList>
    </citation>
    <scope>NUCLEOTIDE SEQUENCE [LARGE SCALE GENOMIC DNA]</scope>
    <source>
        <strain evidence="22 23">SAG 2043</strain>
    </source>
</reference>
<dbReference type="PANTHER" id="PTHR11556:SF35">
    <property type="entry name" value="SEDOHEPTULOSE-1,7-BISPHOSPHATASE, CHLOROPLASTIC"/>
    <property type="match status" value="1"/>
</dbReference>
<dbReference type="Pfam" id="PF18913">
    <property type="entry name" value="FBPase_C"/>
    <property type="match status" value="1"/>
</dbReference>
<evidence type="ECO:0000259" key="20">
    <source>
        <dbReference type="Pfam" id="PF00316"/>
    </source>
</evidence>
<name>A0AAW1PIS3_9CHLO</name>
<evidence type="ECO:0000256" key="7">
    <source>
        <dbReference type="ARBA" id="ARBA00022528"/>
    </source>
</evidence>
<evidence type="ECO:0000259" key="21">
    <source>
        <dbReference type="Pfam" id="PF18913"/>
    </source>
</evidence>
<keyword evidence="12" id="KW-0460">Magnesium</keyword>
<evidence type="ECO:0000256" key="12">
    <source>
        <dbReference type="ARBA" id="ARBA00022842"/>
    </source>
</evidence>
<proteinExistence type="inferred from homology"/>
<dbReference type="AlphaFoldDB" id="A0AAW1PIS3"/>
<dbReference type="FunFam" id="3.40.190.80:FF:000008">
    <property type="entry name" value="Sedoheptulose-1,7-bisphosphatase, chloroplastic"/>
    <property type="match status" value="1"/>
</dbReference>
<dbReference type="Proteomes" id="UP001489004">
    <property type="component" value="Unassembled WGS sequence"/>
</dbReference>
<feature type="domain" description="Fructose-1-6-bisphosphatase class I N-terminal" evidence="20">
    <location>
        <begin position="90"/>
        <end position="248"/>
    </location>
</feature>
<gene>
    <name evidence="22" type="ORF">WJX72_007994</name>
</gene>
<evidence type="ECO:0000256" key="3">
    <source>
        <dbReference type="ARBA" id="ARBA00005215"/>
    </source>
</evidence>
<dbReference type="InterPro" id="IPR023079">
    <property type="entry name" value="SBPase"/>
</dbReference>
<organism evidence="22 23">
    <name type="scientific">[Myrmecia] bisecta</name>
    <dbReference type="NCBI Taxonomy" id="41462"/>
    <lineage>
        <taxon>Eukaryota</taxon>
        <taxon>Viridiplantae</taxon>
        <taxon>Chlorophyta</taxon>
        <taxon>core chlorophytes</taxon>
        <taxon>Trebouxiophyceae</taxon>
        <taxon>Trebouxiales</taxon>
        <taxon>Trebouxiaceae</taxon>
        <taxon>Myrmecia</taxon>
    </lineage>
</organism>